<feature type="region of interest" description="Disordered" evidence="1">
    <location>
        <begin position="1"/>
        <end position="20"/>
    </location>
</feature>
<protein>
    <submittedName>
        <fullName evidence="2">Uncharacterized protein</fullName>
    </submittedName>
</protein>
<organism evidence="2">
    <name type="scientific">bioreactor metagenome</name>
    <dbReference type="NCBI Taxonomy" id="1076179"/>
    <lineage>
        <taxon>unclassified sequences</taxon>
        <taxon>metagenomes</taxon>
        <taxon>ecological metagenomes</taxon>
    </lineage>
</organism>
<name>A0A644YAM2_9ZZZZ</name>
<dbReference type="EMBL" id="VSSQ01003971">
    <property type="protein sequence ID" value="MPM23174.1"/>
    <property type="molecule type" value="Genomic_DNA"/>
</dbReference>
<comment type="caution">
    <text evidence="2">The sequence shown here is derived from an EMBL/GenBank/DDBJ whole genome shotgun (WGS) entry which is preliminary data.</text>
</comment>
<accession>A0A644YAM2</accession>
<dbReference type="AlphaFoldDB" id="A0A644YAM2"/>
<evidence type="ECO:0000256" key="1">
    <source>
        <dbReference type="SAM" id="MobiDB-lite"/>
    </source>
</evidence>
<gene>
    <name evidence="2" type="ORF">SDC9_69638</name>
</gene>
<sequence>MSQHRRAGRDPEPFGHSCSNLGRVLKGKALAENPFADDEDEMPLAGCTGLVNARQHILLKVNGNLRH</sequence>
<reference evidence="2" key="1">
    <citation type="submission" date="2019-08" db="EMBL/GenBank/DDBJ databases">
        <authorList>
            <person name="Kucharzyk K."/>
            <person name="Murdoch R.W."/>
            <person name="Higgins S."/>
            <person name="Loffler F."/>
        </authorList>
    </citation>
    <scope>NUCLEOTIDE SEQUENCE</scope>
</reference>
<proteinExistence type="predicted"/>
<evidence type="ECO:0000313" key="2">
    <source>
        <dbReference type="EMBL" id="MPM23174.1"/>
    </source>
</evidence>